<proteinExistence type="predicted"/>
<evidence type="ECO:0000313" key="1">
    <source>
        <dbReference type="EMBL" id="MQA41395.1"/>
    </source>
</evidence>
<dbReference type="AlphaFoldDB" id="A0A6A7N8I1"/>
<dbReference type="Proteomes" id="UP000440498">
    <property type="component" value="Unassembled WGS sequence"/>
</dbReference>
<gene>
    <name evidence="1" type="ORF">GEV02_24940</name>
</gene>
<keyword evidence="2" id="KW-1185">Reference proteome</keyword>
<reference evidence="1 2" key="1">
    <citation type="submission" date="2019-10" db="EMBL/GenBank/DDBJ databases">
        <title>Two novel species isolated from a subtropical stream in China.</title>
        <authorList>
            <person name="Lu H."/>
        </authorList>
    </citation>
    <scope>NUCLEOTIDE SEQUENCE [LARGE SCALE GENOMIC DNA]</scope>
    <source>
        <strain evidence="1 2">FT29W</strain>
    </source>
</reference>
<sequence length="149" mass="16101">MFNLASFFIGFKYKLLAIGIAAGLALAFYWSWASRGADLKQLQGENAVARTSIAGLEKTVKEEQGSADIKEQINTEEVAEAQQIATRQDDLASRRRTAVANIDRTFDAMTATPLHASERDNATSAAMIDGLWSSYCAGQPAAPQCVKTP</sequence>
<comment type="caution">
    <text evidence="1">The sequence shown here is derived from an EMBL/GenBank/DDBJ whole genome shotgun (WGS) entry which is preliminary data.</text>
</comment>
<protein>
    <submittedName>
        <fullName evidence="1">Uncharacterized protein</fullName>
    </submittedName>
</protein>
<organism evidence="1 2">
    <name type="scientific">Rugamonas aquatica</name>
    <dbReference type="NCBI Taxonomy" id="2743357"/>
    <lineage>
        <taxon>Bacteria</taxon>
        <taxon>Pseudomonadati</taxon>
        <taxon>Pseudomonadota</taxon>
        <taxon>Betaproteobacteria</taxon>
        <taxon>Burkholderiales</taxon>
        <taxon>Oxalobacteraceae</taxon>
        <taxon>Telluria group</taxon>
        <taxon>Rugamonas</taxon>
    </lineage>
</organism>
<accession>A0A6A7N8I1</accession>
<dbReference type="EMBL" id="WHUG01000013">
    <property type="protein sequence ID" value="MQA41395.1"/>
    <property type="molecule type" value="Genomic_DNA"/>
</dbReference>
<name>A0A6A7N8I1_9BURK</name>
<dbReference type="RefSeq" id="WP_152840641.1">
    <property type="nucleotide sequence ID" value="NZ_WHUG01000013.1"/>
</dbReference>
<evidence type="ECO:0000313" key="2">
    <source>
        <dbReference type="Proteomes" id="UP000440498"/>
    </source>
</evidence>